<keyword evidence="1" id="KW-0472">Membrane</keyword>
<evidence type="ECO:0000313" key="3">
    <source>
        <dbReference type="Proteomes" id="UP000033121"/>
    </source>
</evidence>
<proteinExistence type="predicted"/>
<reference evidence="2 3" key="1">
    <citation type="submission" date="2015-04" db="EMBL/GenBank/DDBJ databases">
        <title>Whole genome shotgun sequence of Flavihumibacter petaseus NBRC 106054.</title>
        <authorList>
            <person name="Miyazawa S."/>
            <person name="Hosoyama A."/>
            <person name="Hashimoto M."/>
            <person name="Noguchi M."/>
            <person name="Tsuchikane K."/>
            <person name="Ohji S."/>
            <person name="Yamazoe A."/>
            <person name="Ichikawa N."/>
            <person name="Kimura A."/>
            <person name="Fujita N."/>
        </authorList>
    </citation>
    <scope>NUCLEOTIDE SEQUENCE [LARGE SCALE GENOMIC DNA]</scope>
    <source>
        <strain evidence="2 3">NBRC 106054</strain>
    </source>
</reference>
<dbReference type="STRING" id="1220578.FPE01S_02_03680"/>
<evidence type="ECO:0000256" key="1">
    <source>
        <dbReference type="SAM" id="Phobius"/>
    </source>
</evidence>
<keyword evidence="3" id="KW-1185">Reference proteome</keyword>
<keyword evidence="1" id="KW-0812">Transmembrane</keyword>
<name>A0A0E9N088_9BACT</name>
<dbReference type="Proteomes" id="UP000033121">
    <property type="component" value="Unassembled WGS sequence"/>
</dbReference>
<protein>
    <recommendedName>
        <fullName evidence="4">Zinc-finger domain-containing protein</fullName>
    </recommendedName>
</protein>
<feature type="transmembrane region" description="Helical" evidence="1">
    <location>
        <begin position="148"/>
        <end position="168"/>
    </location>
</feature>
<sequence>MMSAKTIYMNEHPSMDSLLWEYIDGHLSAAERSTVENLIANDKEWKQKYEDLLQFSVSLGEDISLEEPSLRFNRNVMEEIMRHHIAPATGSYINKKIIFGIGGFFLLLIVGFLVYAFGQINWTIADSGTRIPFKVEDLHLERIFNNTYINIFILVNIVLALVLLDRYLAHQKKQWKKQG</sequence>
<gene>
    <name evidence="2" type="ORF">FPE01S_02_03680</name>
</gene>
<dbReference type="AlphaFoldDB" id="A0A0E9N088"/>
<evidence type="ECO:0008006" key="4">
    <source>
        <dbReference type="Google" id="ProtNLM"/>
    </source>
</evidence>
<dbReference type="EMBL" id="BBWV01000002">
    <property type="protein sequence ID" value="GAO43264.1"/>
    <property type="molecule type" value="Genomic_DNA"/>
</dbReference>
<organism evidence="2 3">
    <name type="scientific">Flavihumibacter petaseus NBRC 106054</name>
    <dbReference type="NCBI Taxonomy" id="1220578"/>
    <lineage>
        <taxon>Bacteria</taxon>
        <taxon>Pseudomonadati</taxon>
        <taxon>Bacteroidota</taxon>
        <taxon>Chitinophagia</taxon>
        <taxon>Chitinophagales</taxon>
        <taxon>Chitinophagaceae</taxon>
        <taxon>Flavihumibacter</taxon>
    </lineage>
</organism>
<comment type="caution">
    <text evidence="2">The sequence shown here is derived from an EMBL/GenBank/DDBJ whole genome shotgun (WGS) entry which is preliminary data.</text>
</comment>
<evidence type="ECO:0000313" key="2">
    <source>
        <dbReference type="EMBL" id="GAO43264.1"/>
    </source>
</evidence>
<keyword evidence="1" id="KW-1133">Transmembrane helix</keyword>
<accession>A0A0E9N088</accession>
<feature type="transmembrane region" description="Helical" evidence="1">
    <location>
        <begin position="97"/>
        <end position="117"/>
    </location>
</feature>